<feature type="compositionally biased region" description="Low complexity" evidence="1">
    <location>
        <begin position="412"/>
        <end position="423"/>
    </location>
</feature>
<evidence type="ECO:0000256" key="1">
    <source>
        <dbReference type="SAM" id="MobiDB-lite"/>
    </source>
</evidence>
<evidence type="ECO:0000313" key="5">
    <source>
        <dbReference type="EMBL" id="MFC5884261.1"/>
    </source>
</evidence>
<keyword evidence="3" id="KW-0732">Signal</keyword>
<keyword evidence="2" id="KW-0812">Transmembrane</keyword>
<dbReference type="Proteomes" id="UP001596067">
    <property type="component" value="Unassembled WGS sequence"/>
</dbReference>
<dbReference type="EMBL" id="JBHSOD010000003">
    <property type="protein sequence ID" value="MFC5884261.1"/>
    <property type="molecule type" value="Genomic_DNA"/>
</dbReference>
<keyword evidence="6" id="KW-1185">Reference proteome</keyword>
<proteinExistence type="predicted"/>
<dbReference type="RefSeq" id="WP_313762408.1">
    <property type="nucleotide sequence ID" value="NZ_BAAAVH010000050.1"/>
</dbReference>
<comment type="caution">
    <text evidence="5">The sequence shown here is derived from an EMBL/GenBank/DDBJ whole genome shotgun (WGS) entry which is preliminary data.</text>
</comment>
<evidence type="ECO:0000313" key="6">
    <source>
        <dbReference type="Proteomes" id="UP001596067"/>
    </source>
</evidence>
<organism evidence="5 6">
    <name type="scientific">Kitasatospora aburaviensis</name>
    <dbReference type="NCBI Taxonomy" id="67265"/>
    <lineage>
        <taxon>Bacteria</taxon>
        <taxon>Bacillati</taxon>
        <taxon>Actinomycetota</taxon>
        <taxon>Actinomycetes</taxon>
        <taxon>Kitasatosporales</taxon>
        <taxon>Streptomycetaceae</taxon>
        <taxon>Kitasatospora</taxon>
    </lineage>
</organism>
<feature type="domain" description="Peptidase M11 gametolysin" evidence="4">
    <location>
        <begin position="135"/>
        <end position="200"/>
    </location>
</feature>
<evidence type="ECO:0000256" key="3">
    <source>
        <dbReference type="SAM" id="SignalP"/>
    </source>
</evidence>
<dbReference type="SUPFAM" id="SSF55486">
    <property type="entry name" value="Metalloproteases ('zincins'), catalytic domain"/>
    <property type="match status" value="1"/>
</dbReference>
<name>A0ABW1ER31_9ACTN</name>
<evidence type="ECO:0000259" key="4">
    <source>
        <dbReference type="Pfam" id="PF05548"/>
    </source>
</evidence>
<feature type="chain" id="PRO_5046674932" description="Peptidase M11 gametolysin domain-containing protein" evidence="3">
    <location>
        <begin position="42"/>
        <end position="473"/>
    </location>
</feature>
<gene>
    <name evidence="5" type="ORF">ACFP0N_04565</name>
</gene>
<reference evidence="6" key="1">
    <citation type="journal article" date="2019" name="Int. J. Syst. Evol. Microbiol.">
        <title>The Global Catalogue of Microorganisms (GCM) 10K type strain sequencing project: providing services to taxonomists for standard genome sequencing and annotation.</title>
        <authorList>
            <consortium name="The Broad Institute Genomics Platform"/>
            <consortium name="The Broad Institute Genome Sequencing Center for Infectious Disease"/>
            <person name="Wu L."/>
            <person name="Ma J."/>
        </authorList>
    </citation>
    <scope>NUCLEOTIDE SEQUENCE [LARGE SCALE GENOMIC DNA]</scope>
    <source>
        <strain evidence="6">CGMCC 4.1469</strain>
    </source>
</reference>
<dbReference type="Pfam" id="PF05548">
    <property type="entry name" value="Peptidase_M11"/>
    <property type="match status" value="1"/>
</dbReference>
<feature type="transmembrane region" description="Helical" evidence="2">
    <location>
        <begin position="448"/>
        <end position="468"/>
    </location>
</feature>
<protein>
    <recommendedName>
        <fullName evidence="4">Peptidase M11 gametolysin domain-containing protein</fullName>
    </recommendedName>
</protein>
<feature type="region of interest" description="Disordered" evidence="1">
    <location>
        <begin position="356"/>
        <end position="423"/>
    </location>
</feature>
<dbReference type="InterPro" id="IPR008752">
    <property type="entry name" value="Peptidase_M11"/>
</dbReference>
<accession>A0ABW1ER31</accession>
<keyword evidence="2" id="KW-1133">Transmembrane helix</keyword>
<sequence length="473" mass="47871">MARHTSRSDATRRSSAAALLAVTAASALTLSATVLTMPAAADPGPQKTHHHAVVLVNFRNAKLAGPDADRQDARSHFFGPADSLTSYYAANSGGRLSVVPAKGDGVFGPFDLDMDNSTCDTGKMAALARKAVQDVTYDHLSIVMPSTKACEWWGLGNQPGDTTWFQEGAVKDLAAIAHEIGHNLGFAHQDRQVCTPGSFTACTADGYSRRTPMGAGGEKKGLSAPELLAQKWLPGEQIVTPGSTATVHLTPLHAAASTAGARAIDLPLGSGGDRVVVEYRTPEASTPDRDVAQGVVVYRVPKGQYDHAVMISNGKQDDKTIAGSLKGAEALSDTASGLSVSITNATAGGADVRIGFGTVPGPTSSASPTKPGAGTTPAPTLSTSTSPTPPAPVQPTREGDVTTDIGATGLPTPSTGTSAGDATATATAAGAAATGPDSLAHTGATTTVTAVVGGLLILVGGTTAVTVARRRRP</sequence>
<evidence type="ECO:0000256" key="2">
    <source>
        <dbReference type="SAM" id="Phobius"/>
    </source>
</evidence>
<keyword evidence="2" id="KW-0472">Membrane</keyword>
<feature type="compositionally biased region" description="Low complexity" evidence="1">
    <location>
        <begin position="366"/>
        <end position="386"/>
    </location>
</feature>
<feature type="signal peptide" evidence="3">
    <location>
        <begin position="1"/>
        <end position="41"/>
    </location>
</feature>